<evidence type="ECO:0000256" key="2">
    <source>
        <dbReference type="ARBA" id="ARBA00023043"/>
    </source>
</evidence>
<dbReference type="InterPro" id="IPR050745">
    <property type="entry name" value="Multifunctional_regulatory"/>
</dbReference>
<dbReference type="InterPro" id="IPR002110">
    <property type="entry name" value="Ankyrin_rpt"/>
</dbReference>
<comment type="caution">
    <text evidence="4">The sequence shown here is derived from an EMBL/GenBank/DDBJ whole genome shotgun (WGS) entry which is preliminary data.</text>
</comment>
<dbReference type="EMBL" id="NESQ01000035">
    <property type="protein sequence ID" value="PUU81949.1"/>
    <property type="molecule type" value="Genomic_DNA"/>
</dbReference>
<sequence length="267" mass="30348">MNFILFPVELHLLIVERLESQELSYVSRTNHYFHSLCTPLLERLAQEPRGQLCALSWAILHNYPPLVQLLLSKGYDINHLDGQPYFGTALHISVMARNHPLITLFLNNPALDMNKLDINEETALHQAIQRRDLEAVKLLHAGGVDLEIGDRFGETPLLLACHYKHEDIMEFLVKSGANVNAPAGSRPYITFLQGLVWHRTKRLVRLALEYGADPEVRDAQDQRAIDNAREWGLTGIVDILREVSLPLDIDVKSDLRRGVMLRAVRAE</sequence>
<dbReference type="PANTHER" id="PTHR24189">
    <property type="entry name" value="MYOTROPHIN"/>
    <property type="match status" value="1"/>
</dbReference>
<dbReference type="SUPFAM" id="SSF48403">
    <property type="entry name" value="Ankyrin repeat"/>
    <property type="match status" value="1"/>
</dbReference>
<evidence type="ECO:0000256" key="1">
    <source>
        <dbReference type="ARBA" id="ARBA00022737"/>
    </source>
</evidence>
<keyword evidence="5" id="KW-1185">Reference proteome</keyword>
<dbReference type="SMART" id="SM00248">
    <property type="entry name" value="ANK"/>
    <property type="match status" value="5"/>
</dbReference>
<dbReference type="STRING" id="42251.A0A2T7A2J8"/>
<dbReference type="Gene3D" id="1.25.40.20">
    <property type="entry name" value="Ankyrin repeat-containing domain"/>
    <property type="match status" value="1"/>
</dbReference>
<organism evidence="4 5">
    <name type="scientific">Tuber borchii</name>
    <name type="common">White truffle</name>
    <dbReference type="NCBI Taxonomy" id="42251"/>
    <lineage>
        <taxon>Eukaryota</taxon>
        <taxon>Fungi</taxon>
        <taxon>Dikarya</taxon>
        <taxon>Ascomycota</taxon>
        <taxon>Pezizomycotina</taxon>
        <taxon>Pezizomycetes</taxon>
        <taxon>Pezizales</taxon>
        <taxon>Tuberaceae</taxon>
        <taxon>Tuber</taxon>
    </lineage>
</organism>
<keyword evidence="2 3" id="KW-0040">ANK repeat</keyword>
<accession>A0A2T7A2J8</accession>
<feature type="repeat" description="ANK" evidence="3">
    <location>
        <begin position="152"/>
        <end position="184"/>
    </location>
</feature>
<evidence type="ECO:0000313" key="4">
    <source>
        <dbReference type="EMBL" id="PUU81949.1"/>
    </source>
</evidence>
<dbReference type="PROSITE" id="PS50088">
    <property type="entry name" value="ANK_REPEAT"/>
    <property type="match status" value="2"/>
</dbReference>
<dbReference type="OrthoDB" id="426293at2759"/>
<name>A0A2T7A2J8_TUBBO</name>
<dbReference type="PROSITE" id="PS50297">
    <property type="entry name" value="ANK_REP_REGION"/>
    <property type="match status" value="2"/>
</dbReference>
<dbReference type="Proteomes" id="UP000244722">
    <property type="component" value="Unassembled WGS sequence"/>
</dbReference>
<evidence type="ECO:0000313" key="5">
    <source>
        <dbReference type="Proteomes" id="UP000244722"/>
    </source>
</evidence>
<dbReference type="Pfam" id="PF12796">
    <property type="entry name" value="Ank_2"/>
    <property type="match status" value="1"/>
</dbReference>
<dbReference type="AlphaFoldDB" id="A0A2T7A2J8"/>
<dbReference type="InterPro" id="IPR036770">
    <property type="entry name" value="Ankyrin_rpt-contain_sf"/>
</dbReference>
<feature type="repeat" description="ANK" evidence="3">
    <location>
        <begin position="119"/>
        <end position="151"/>
    </location>
</feature>
<keyword evidence="1" id="KW-0677">Repeat</keyword>
<proteinExistence type="predicted"/>
<evidence type="ECO:0000256" key="3">
    <source>
        <dbReference type="PROSITE-ProRule" id="PRU00023"/>
    </source>
</evidence>
<reference evidence="4 5" key="1">
    <citation type="submission" date="2017-04" db="EMBL/GenBank/DDBJ databases">
        <title>Draft genome sequence of Tuber borchii Vittad., a whitish edible truffle.</title>
        <authorList>
            <consortium name="DOE Joint Genome Institute"/>
            <person name="Murat C."/>
            <person name="Kuo A."/>
            <person name="Barry K.W."/>
            <person name="Clum A."/>
            <person name="Dockter R.B."/>
            <person name="Fauchery L."/>
            <person name="Iotti M."/>
            <person name="Kohler A."/>
            <person name="Labutti K."/>
            <person name="Lindquist E.A."/>
            <person name="Lipzen A."/>
            <person name="Ohm R.A."/>
            <person name="Wang M."/>
            <person name="Grigoriev I.V."/>
            <person name="Zambonelli A."/>
            <person name="Martin F.M."/>
        </authorList>
    </citation>
    <scope>NUCLEOTIDE SEQUENCE [LARGE SCALE GENOMIC DNA]</scope>
    <source>
        <strain evidence="4 5">Tbo3840</strain>
    </source>
</reference>
<dbReference type="PANTHER" id="PTHR24189:SF50">
    <property type="entry name" value="ANKYRIN REPEAT AND SOCS BOX PROTEIN 2"/>
    <property type="match status" value="1"/>
</dbReference>
<gene>
    <name evidence="4" type="ORF">B9Z19DRAFT_1062184</name>
</gene>
<protein>
    <submittedName>
        <fullName evidence="4">Ankyrin repeat-containing domain protein</fullName>
    </submittedName>
</protein>